<name>A0A0K2UWV0_LEPSM</name>
<organism evidence="1">
    <name type="scientific">Lepeophtheirus salmonis</name>
    <name type="common">Salmon louse</name>
    <name type="synonym">Caligus salmonis</name>
    <dbReference type="NCBI Taxonomy" id="72036"/>
    <lineage>
        <taxon>Eukaryota</taxon>
        <taxon>Metazoa</taxon>
        <taxon>Ecdysozoa</taxon>
        <taxon>Arthropoda</taxon>
        <taxon>Crustacea</taxon>
        <taxon>Multicrustacea</taxon>
        <taxon>Hexanauplia</taxon>
        <taxon>Copepoda</taxon>
        <taxon>Siphonostomatoida</taxon>
        <taxon>Caligidae</taxon>
        <taxon>Lepeophtheirus</taxon>
    </lineage>
</organism>
<accession>A0A0K2UWV0</accession>
<proteinExistence type="predicted"/>
<dbReference type="EMBL" id="HACA01025382">
    <property type="protein sequence ID" value="CDW42743.1"/>
    <property type="molecule type" value="Transcribed_RNA"/>
</dbReference>
<evidence type="ECO:0000313" key="1">
    <source>
        <dbReference type="EMBL" id="CDW42743.1"/>
    </source>
</evidence>
<dbReference type="AlphaFoldDB" id="A0A0K2UWV0"/>
<reference evidence="1" key="1">
    <citation type="submission" date="2014-05" db="EMBL/GenBank/DDBJ databases">
        <authorList>
            <person name="Chronopoulou M."/>
        </authorList>
    </citation>
    <scope>NUCLEOTIDE SEQUENCE</scope>
    <source>
        <tissue evidence="1">Whole organism</tissue>
    </source>
</reference>
<sequence length="75" mass="8738">MCLPKTTFKNVHYFCRENMAAFWTFVLTRHEPSRLYFLVVLGMQVKLDFSPEYQCPEGCDHGGVDNLSLDFIKDS</sequence>
<protein>
    <submittedName>
        <fullName evidence="1">Uncharacterized protein</fullName>
    </submittedName>
</protein>